<name>G0NC07_CAEBE</name>
<dbReference type="eggNOG" id="ENOG502TIAU">
    <property type="taxonomic scope" value="Eukaryota"/>
</dbReference>
<dbReference type="EMBL" id="GL379860">
    <property type="protein sequence ID" value="EGT57240.1"/>
    <property type="molecule type" value="Genomic_DNA"/>
</dbReference>
<dbReference type="STRING" id="135651.G0NC07"/>
<dbReference type="InParanoid" id="G0NC07"/>
<accession>G0NC07</accession>
<feature type="region of interest" description="Disordered" evidence="1">
    <location>
        <begin position="90"/>
        <end position="150"/>
    </location>
</feature>
<dbReference type="Proteomes" id="UP000008068">
    <property type="component" value="Unassembled WGS sequence"/>
</dbReference>
<sequence length="225" mass="25438">MRLLHAASSSIIPGVAPFVDLDSIREEPTTMSVSSSKYSFTGGDSDVFYRESESVTSPVEEISPLPCISSSIPGSPFKFMENLQRKRKSMFRRNQSSSSLLCQEKRRTSRRPSLPSIPPTIDEMSSSVGHARSRRPSLHTDWTNEHQLGGGGGQRGLFDNRIHHIDIDPPVNYLIAVFKELDDRKEDYVEQIQFRTGQQLYEVFEQSSSSVITCFFLINPLFFIL</sequence>
<proteinExistence type="predicted"/>
<evidence type="ECO:0000256" key="1">
    <source>
        <dbReference type="SAM" id="MobiDB-lite"/>
    </source>
</evidence>
<dbReference type="HOGENOM" id="CLU_087720_0_0_1"/>
<evidence type="ECO:0000313" key="2">
    <source>
        <dbReference type="EMBL" id="EGT57240.1"/>
    </source>
</evidence>
<dbReference type="AlphaFoldDB" id="G0NC07"/>
<dbReference type="OMA" id="TCFFLIN"/>
<protein>
    <submittedName>
        <fullName evidence="2">Uncharacterized protein</fullName>
    </submittedName>
</protein>
<gene>
    <name evidence="2" type="ORF">CAEBREN_10659</name>
</gene>
<feature type="compositionally biased region" description="Polar residues" evidence="1">
    <location>
        <begin position="92"/>
        <end position="101"/>
    </location>
</feature>
<dbReference type="OrthoDB" id="5875050at2759"/>
<keyword evidence="3" id="KW-1185">Reference proteome</keyword>
<organism evidence="3">
    <name type="scientific">Caenorhabditis brenneri</name>
    <name type="common">Nematode worm</name>
    <dbReference type="NCBI Taxonomy" id="135651"/>
    <lineage>
        <taxon>Eukaryota</taxon>
        <taxon>Metazoa</taxon>
        <taxon>Ecdysozoa</taxon>
        <taxon>Nematoda</taxon>
        <taxon>Chromadorea</taxon>
        <taxon>Rhabditida</taxon>
        <taxon>Rhabditina</taxon>
        <taxon>Rhabditomorpha</taxon>
        <taxon>Rhabditoidea</taxon>
        <taxon>Rhabditidae</taxon>
        <taxon>Peloderinae</taxon>
        <taxon>Caenorhabditis</taxon>
    </lineage>
</organism>
<evidence type="ECO:0000313" key="3">
    <source>
        <dbReference type="Proteomes" id="UP000008068"/>
    </source>
</evidence>
<reference evidence="3" key="1">
    <citation type="submission" date="2011-07" db="EMBL/GenBank/DDBJ databases">
        <authorList>
            <consortium name="Caenorhabditis brenneri Sequencing and Analysis Consortium"/>
            <person name="Wilson R.K."/>
        </authorList>
    </citation>
    <scope>NUCLEOTIDE SEQUENCE [LARGE SCALE GENOMIC DNA]</scope>
    <source>
        <strain evidence="3">PB2801</strain>
    </source>
</reference>